<organism evidence="6 7">
    <name type="scientific">Flavobacterium alkalisoli</name>
    <dbReference type="NCBI Taxonomy" id="2602769"/>
    <lineage>
        <taxon>Bacteria</taxon>
        <taxon>Pseudomonadati</taxon>
        <taxon>Bacteroidota</taxon>
        <taxon>Flavobacteriia</taxon>
        <taxon>Flavobacteriales</taxon>
        <taxon>Flavobacteriaceae</taxon>
        <taxon>Flavobacterium</taxon>
    </lineage>
</organism>
<evidence type="ECO:0000313" key="6">
    <source>
        <dbReference type="EMBL" id="QEE50346.1"/>
    </source>
</evidence>
<dbReference type="GO" id="GO:0007165">
    <property type="term" value="P:signal transduction"/>
    <property type="evidence" value="ECO:0007669"/>
    <property type="project" value="TreeGrafter"/>
</dbReference>
<keyword evidence="2" id="KW-0645">Protease</keyword>
<dbReference type="AlphaFoldDB" id="A0A5B9FWG3"/>
<accession>A0A5B9FWG3</accession>
<dbReference type="GO" id="GO:0030288">
    <property type="term" value="C:outer membrane-bounded periplasmic space"/>
    <property type="evidence" value="ECO:0007669"/>
    <property type="project" value="TreeGrafter"/>
</dbReference>
<dbReference type="EMBL" id="CP042831">
    <property type="protein sequence ID" value="QEE50346.1"/>
    <property type="molecule type" value="Genomic_DNA"/>
</dbReference>
<evidence type="ECO:0000256" key="3">
    <source>
        <dbReference type="ARBA" id="ARBA00022801"/>
    </source>
</evidence>
<dbReference type="Proteomes" id="UP000321222">
    <property type="component" value="Chromosome"/>
</dbReference>
<dbReference type="PROSITE" id="PS50106">
    <property type="entry name" value="PDZ"/>
    <property type="match status" value="1"/>
</dbReference>
<evidence type="ECO:0000256" key="1">
    <source>
        <dbReference type="ARBA" id="ARBA00009179"/>
    </source>
</evidence>
<reference evidence="6 7" key="1">
    <citation type="submission" date="2019-08" db="EMBL/GenBank/DDBJ databases">
        <title>Flavobacterium alkalisoli sp. nov., isolated from rhizosphere soil of Suaeda salsa.</title>
        <authorList>
            <person name="Sun J.-Q."/>
            <person name="Xu L."/>
        </authorList>
    </citation>
    <scope>NUCLEOTIDE SEQUENCE [LARGE SCALE GENOMIC DNA]</scope>
    <source>
        <strain evidence="6 7">XS-5</strain>
    </source>
</reference>
<dbReference type="PANTHER" id="PTHR32060">
    <property type="entry name" value="TAIL-SPECIFIC PROTEASE"/>
    <property type="match status" value="1"/>
</dbReference>
<dbReference type="GO" id="GO:0008236">
    <property type="term" value="F:serine-type peptidase activity"/>
    <property type="evidence" value="ECO:0007669"/>
    <property type="project" value="UniProtKB-KW"/>
</dbReference>
<dbReference type="Pfam" id="PF03572">
    <property type="entry name" value="Peptidase_S41"/>
    <property type="match status" value="1"/>
</dbReference>
<dbReference type="Pfam" id="PF17804">
    <property type="entry name" value="TSP_NTD"/>
    <property type="match status" value="1"/>
</dbReference>
<dbReference type="InterPro" id="IPR036034">
    <property type="entry name" value="PDZ_sf"/>
</dbReference>
<evidence type="ECO:0000313" key="7">
    <source>
        <dbReference type="Proteomes" id="UP000321222"/>
    </source>
</evidence>
<dbReference type="SUPFAM" id="SSF52096">
    <property type="entry name" value="ClpP/crotonase"/>
    <property type="match status" value="1"/>
</dbReference>
<keyword evidence="4" id="KW-0720">Serine protease</keyword>
<dbReference type="InterPro" id="IPR004447">
    <property type="entry name" value="Peptidase_S41A"/>
</dbReference>
<dbReference type="InterPro" id="IPR029045">
    <property type="entry name" value="ClpP/crotonase-like_dom_sf"/>
</dbReference>
<dbReference type="CDD" id="cd07560">
    <property type="entry name" value="Peptidase_S41_CPP"/>
    <property type="match status" value="1"/>
</dbReference>
<dbReference type="PANTHER" id="PTHR32060:SF22">
    <property type="entry name" value="CARBOXYL-TERMINAL-PROCESSING PEPTIDASE 3, CHLOROPLASTIC"/>
    <property type="match status" value="1"/>
</dbReference>
<dbReference type="SMART" id="SM00228">
    <property type="entry name" value="PDZ"/>
    <property type="match status" value="1"/>
</dbReference>
<dbReference type="Pfam" id="PF00595">
    <property type="entry name" value="PDZ"/>
    <property type="match status" value="1"/>
</dbReference>
<evidence type="ECO:0000259" key="5">
    <source>
        <dbReference type="PROSITE" id="PS50106"/>
    </source>
</evidence>
<dbReference type="InterPro" id="IPR001478">
    <property type="entry name" value="PDZ"/>
</dbReference>
<dbReference type="KEGG" id="fak:FUA48_12385"/>
<dbReference type="GO" id="GO:0006508">
    <property type="term" value="P:proteolysis"/>
    <property type="evidence" value="ECO:0007669"/>
    <property type="project" value="UniProtKB-KW"/>
</dbReference>
<feature type="domain" description="PDZ" evidence="5">
    <location>
        <begin position="234"/>
        <end position="313"/>
    </location>
</feature>
<dbReference type="OrthoDB" id="9812068at2"/>
<dbReference type="SUPFAM" id="SSF50156">
    <property type="entry name" value="PDZ domain-like"/>
    <property type="match status" value="1"/>
</dbReference>
<keyword evidence="3" id="KW-0378">Hydrolase</keyword>
<evidence type="ECO:0000256" key="2">
    <source>
        <dbReference type="ARBA" id="ARBA00022670"/>
    </source>
</evidence>
<dbReference type="Gene3D" id="2.30.42.10">
    <property type="match status" value="1"/>
</dbReference>
<protein>
    <submittedName>
        <fullName evidence="6">Peptidase S41</fullName>
    </submittedName>
</protein>
<keyword evidence="7" id="KW-1185">Reference proteome</keyword>
<dbReference type="GO" id="GO:0004175">
    <property type="term" value="F:endopeptidase activity"/>
    <property type="evidence" value="ECO:0007669"/>
    <property type="project" value="TreeGrafter"/>
</dbReference>
<name>A0A5B9FWG3_9FLAO</name>
<sequence>MKNIYAIACFLPLLVGAQNHEQACGVFYNINELLKSEHFKPKPTDDSLSAYVFNRVMRDLDDNRILFLKEDRDLLAKHEYNIDEYITEGNCAFFTDFVVTYKKALERNIDIINEINHEDLDLNSTDSIYYSKNYFPYRTEKEQLKKLIRKKITYDVLEDIAKLSKDKDSLKAQIRSLQVAAKAKIIDAYLCRAEGLLNPEEGLDKVIYHKFYAAFCSYFDPHTNYFNYNDKAAFLSTVSDENYSLGIYVSQNENEEIIVQEVVPGGPAYKTQKIDKGDQILKLASENREYAVTCASIETITNIVFSDAYKTVQLTLRKNDGTVYSVDLEKKVMRTEDNAVYSFVIGDTLPMGYIKIPSFYTAIDDKNYHGSADDVAKEVLKLRGENINGLIIDLQFNGGGSMDEVTKLAGMFIDFGPVCIVTDKNKTSKVIKDYMRGTIYDGPLVILVNGFSASASEFFTGVMQDYGRAIIAGNTTMGKATMQTIYQLQEKDPTDFVKVTIDKFYRITGKSSQYIGIEPDIELPSYLDEFLPREKTEANALPNDSIKFRVRFHKENRRFFKQAVTLSEERVINDTDFNDILSVNQKINKLYKDDKDPVALNFDGVFNDVHTMDSIWKSISVFEDKVQNPHVATPRDTYQRIMYDDFLSNTNEHRVKLVKNNLYIKEAVNILTDLYNLENR</sequence>
<comment type="similarity">
    <text evidence="1">Belongs to the peptidase S41A family.</text>
</comment>
<dbReference type="Gene3D" id="3.90.226.10">
    <property type="entry name" value="2-enoyl-CoA Hydratase, Chain A, domain 1"/>
    <property type="match status" value="1"/>
</dbReference>
<evidence type="ECO:0000256" key="4">
    <source>
        <dbReference type="ARBA" id="ARBA00022825"/>
    </source>
</evidence>
<dbReference type="RefSeq" id="WP_147583817.1">
    <property type="nucleotide sequence ID" value="NZ_CP042831.1"/>
</dbReference>
<dbReference type="InterPro" id="IPR005151">
    <property type="entry name" value="Tail-specific_protease"/>
</dbReference>
<dbReference type="InterPro" id="IPR040573">
    <property type="entry name" value="TSP_N"/>
</dbReference>
<dbReference type="SMART" id="SM00245">
    <property type="entry name" value="TSPc"/>
    <property type="match status" value="1"/>
</dbReference>
<gene>
    <name evidence="6" type="ORF">FUA48_12385</name>
</gene>
<proteinExistence type="inferred from homology"/>